<reference evidence="1" key="2">
    <citation type="journal article" date="2022" name="Nat. Microbiol.">
        <title>A closed Candidatus Odinarchaeum chromosome exposes Asgard archaeal viruses.</title>
        <authorList>
            <person name="Tamarit D."/>
            <person name="Caceres E.F."/>
            <person name="Krupovic M."/>
            <person name="Nijland R."/>
            <person name="Eme L."/>
            <person name="Robinson N.P."/>
            <person name="Ettema T.J.G."/>
        </authorList>
    </citation>
    <scope>NUCLEOTIDE SEQUENCE</scope>
    <source>
        <strain evidence="1">LCB_4</strain>
    </source>
</reference>
<evidence type="ECO:0000313" key="2">
    <source>
        <dbReference type="Proteomes" id="UP000186851"/>
    </source>
</evidence>
<sequence length="170" mass="19799">MKLWLQNILACPICKSHPLQLIVLKWGETDSSSVGELKKIFLSDVKKKIISPSSIQSIIVLDEDELLNQKVEKLKALFKEFILDYEPEILIKKLGSEMEFIIDVMYRININTGLLKCVECKRWYPIGSSIEGVPEMLPDNLRDKIKDKKFLNLWFDKLPDDLKKDMRLEC</sequence>
<dbReference type="AlphaFoldDB" id="A0AAF0D329"/>
<dbReference type="Gene3D" id="2.20.25.10">
    <property type="match status" value="1"/>
</dbReference>
<proteinExistence type="predicted"/>
<dbReference type="EMBL" id="CP091871">
    <property type="protein sequence ID" value="WEU40770.1"/>
    <property type="molecule type" value="Genomic_DNA"/>
</dbReference>
<gene>
    <name evidence="1" type="ORF">OdinLCB4_002285</name>
</gene>
<protein>
    <recommendedName>
        <fullName evidence="3">Trm112 family protein</fullName>
    </recommendedName>
</protein>
<dbReference type="Proteomes" id="UP000186851">
    <property type="component" value="Chromosome"/>
</dbReference>
<accession>A0AAF0D329</accession>
<evidence type="ECO:0000313" key="1">
    <source>
        <dbReference type="EMBL" id="WEU40770.1"/>
    </source>
</evidence>
<evidence type="ECO:0008006" key="3">
    <source>
        <dbReference type="Google" id="ProtNLM"/>
    </source>
</evidence>
<reference evidence="1" key="1">
    <citation type="journal article" date="2017" name="Nature">
        <title>Asgard archaea illuminate the origin of eukaryotic cellular complexity.</title>
        <authorList>
            <person name="Zaremba-Niedzwiedzka K."/>
            <person name="Caceres E.F."/>
            <person name="Saw J.H."/>
            <person name="Backstrom D."/>
            <person name="Juzokaite L."/>
            <person name="Vancaester E."/>
            <person name="Seitz K.W."/>
            <person name="Anantharaman K."/>
            <person name="Starnawski P."/>
            <person name="Kjeldsen K.U."/>
            <person name="Scott M.B."/>
            <person name="Nunoura T."/>
            <person name="Banfield J.F."/>
            <person name="Schramm A."/>
            <person name="Baker B.J."/>
            <person name="Spang A."/>
            <person name="Ettema T.J.G."/>
        </authorList>
    </citation>
    <scope>NUCLEOTIDE SEQUENCE</scope>
    <source>
        <strain evidence="1">LCB_4</strain>
    </source>
</reference>
<dbReference type="Pfam" id="PF03966">
    <property type="entry name" value="Trm112p"/>
    <property type="match status" value="1"/>
</dbReference>
<dbReference type="KEGG" id="oyw:OdinLCB4_002285"/>
<dbReference type="InterPro" id="IPR005651">
    <property type="entry name" value="Trm112-like"/>
</dbReference>
<organism evidence="1 2">
    <name type="scientific">Odinarchaeota yellowstonii (strain LCB_4)</name>
    <dbReference type="NCBI Taxonomy" id="1841599"/>
    <lineage>
        <taxon>Archaea</taxon>
        <taxon>Promethearchaeati</taxon>
        <taxon>Candidatus Odinarchaeota</taxon>
        <taxon>Candidatus Odinarchaeia</taxon>
        <taxon>Candidatus Odinarchaeales</taxon>
        <taxon>Candidatus Odinarchaeaceae</taxon>
        <taxon>Candidatus Odinarchaeum</taxon>
    </lineage>
</organism>
<name>A0AAF0D329_ODILC</name>